<evidence type="ECO:0000256" key="1">
    <source>
        <dbReference type="ARBA" id="ARBA00022617"/>
    </source>
</evidence>
<dbReference type="PROSITE" id="PS51007">
    <property type="entry name" value="CYTC"/>
    <property type="match status" value="1"/>
</dbReference>
<protein>
    <recommendedName>
        <fullName evidence="6">Cytochrome c domain-containing protein</fullName>
    </recommendedName>
</protein>
<dbReference type="EMBL" id="CP001291">
    <property type="protein sequence ID" value="ACK73007.1"/>
    <property type="molecule type" value="Genomic_DNA"/>
</dbReference>
<dbReference type="GO" id="GO:0009055">
    <property type="term" value="F:electron transfer activity"/>
    <property type="evidence" value="ECO:0007669"/>
    <property type="project" value="InterPro"/>
</dbReference>
<keyword evidence="1 4" id="KW-0349">Heme</keyword>
<dbReference type="Proteomes" id="UP000002384">
    <property type="component" value="Chromosome"/>
</dbReference>
<keyword evidence="2 4" id="KW-0479">Metal-binding</keyword>
<gene>
    <name evidence="7" type="ordered locus">PCC7424_4645</name>
</gene>
<accession>B7KBM9</accession>
<organism evidence="7 8">
    <name type="scientific">Gloeothece citriformis (strain PCC 7424)</name>
    <name type="common">Cyanothece sp. (strain PCC 7424)</name>
    <dbReference type="NCBI Taxonomy" id="65393"/>
    <lineage>
        <taxon>Bacteria</taxon>
        <taxon>Bacillati</taxon>
        <taxon>Cyanobacteriota</taxon>
        <taxon>Cyanophyceae</taxon>
        <taxon>Oscillatoriophycideae</taxon>
        <taxon>Chroococcales</taxon>
        <taxon>Aphanothecaceae</taxon>
        <taxon>Gloeothece</taxon>
        <taxon>Gloeothece citriformis</taxon>
    </lineage>
</organism>
<dbReference type="InterPro" id="IPR009056">
    <property type="entry name" value="Cyt_c-like_dom"/>
</dbReference>
<dbReference type="STRING" id="65393.PCC7424_4645"/>
<dbReference type="GO" id="GO:0004130">
    <property type="term" value="F:cytochrome-c peroxidase activity"/>
    <property type="evidence" value="ECO:0007669"/>
    <property type="project" value="TreeGrafter"/>
</dbReference>
<dbReference type="Pfam" id="PF21419">
    <property type="entry name" value="RoxA-like_Cyt-c"/>
    <property type="match status" value="1"/>
</dbReference>
<feature type="transmembrane region" description="Helical" evidence="5">
    <location>
        <begin position="13"/>
        <end position="37"/>
    </location>
</feature>
<dbReference type="HOGENOM" id="CLU_029702_0_0_3"/>
<evidence type="ECO:0000313" key="7">
    <source>
        <dbReference type="EMBL" id="ACK73007.1"/>
    </source>
</evidence>
<evidence type="ECO:0000256" key="4">
    <source>
        <dbReference type="PROSITE-ProRule" id="PRU00433"/>
    </source>
</evidence>
<evidence type="ECO:0000313" key="8">
    <source>
        <dbReference type="Proteomes" id="UP000002384"/>
    </source>
</evidence>
<keyword evidence="5" id="KW-0812">Transmembrane</keyword>
<keyword evidence="3 4" id="KW-0408">Iron</keyword>
<reference evidence="8" key="1">
    <citation type="journal article" date="2011" name="MBio">
        <title>Novel metabolic attributes of the genus Cyanothece, comprising a group of unicellular nitrogen-fixing Cyanobacteria.</title>
        <authorList>
            <person name="Bandyopadhyay A."/>
            <person name="Elvitigala T."/>
            <person name="Welsh E."/>
            <person name="Stockel J."/>
            <person name="Liberton M."/>
            <person name="Min H."/>
            <person name="Sherman L.A."/>
            <person name="Pakrasi H.B."/>
        </authorList>
    </citation>
    <scope>NUCLEOTIDE SEQUENCE [LARGE SCALE GENOMIC DNA]</scope>
    <source>
        <strain evidence="8">PCC 7424</strain>
    </source>
</reference>
<proteinExistence type="predicted"/>
<keyword evidence="8" id="KW-1185">Reference proteome</keyword>
<dbReference type="SUPFAM" id="SSF46626">
    <property type="entry name" value="Cytochrome c"/>
    <property type="match status" value="1"/>
</dbReference>
<dbReference type="PANTHER" id="PTHR30600">
    <property type="entry name" value="CYTOCHROME C PEROXIDASE-RELATED"/>
    <property type="match status" value="1"/>
</dbReference>
<keyword evidence="5" id="KW-0472">Membrane</keyword>
<dbReference type="AlphaFoldDB" id="B7KBM9"/>
<evidence type="ECO:0000259" key="6">
    <source>
        <dbReference type="PROSITE" id="PS51007"/>
    </source>
</evidence>
<dbReference type="Gene3D" id="1.10.760.10">
    <property type="entry name" value="Cytochrome c-like domain"/>
    <property type="match status" value="1"/>
</dbReference>
<evidence type="ECO:0000256" key="3">
    <source>
        <dbReference type="ARBA" id="ARBA00023004"/>
    </source>
</evidence>
<dbReference type="GO" id="GO:0020037">
    <property type="term" value="F:heme binding"/>
    <property type="evidence" value="ECO:0007669"/>
    <property type="project" value="InterPro"/>
</dbReference>
<keyword evidence="5" id="KW-1133">Transmembrane helix</keyword>
<dbReference type="InterPro" id="IPR051395">
    <property type="entry name" value="Cytochrome_c_Peroxidase/MauG"/>
</dbReference>
<dbReference type="InterPro" id="IPR036909">
    <property type="entry name" value="Cyt_c-like_dom_sf"/>
</dbReference>
<sequence length="491" mass="55517">MTPSDHPTGLKKIITWIVVGIITTVLIVGVILVWPLVGKNGPVEYTDIDDHFKYGSIGSDVTNGLPYWIWKALPVVFPDKLPGEGYQSIGLLYEEGHDLPIGFSQRRVQVDRVGLNCAVCHTGTVRDTPDSEPRIITTMPANNLYLQNYIKFISEVALDPRFSANIMMPYIEQLGAKFNPLEKLVYRYIVIPQTRDALITQGARLAFLYNQPDWGPGRVDTFNPYKAIQFNFPMDQLDEKELIGTSDYPPIWEQKPREGLQLHWDGDNDSVDERNLSAALGAGVTPVTADFEQIKRIADWLWELPPPPYPYPINAELASTGERIYQNNCASCHAFGGSKTGTVNPIDQIGTDPYRLNSYTYQLLSNQNTLYADVSFQGEDQRFKHFRKTNGYANMPLDGVWLRAPYLHNGSVPTLRDLLEAPENRPKTYYRGNDVFDQEKVGFVSTVAEENDRQFFKFDTTLPGNSNSGHLYGLDLSSEEKEALIEYMKQL</sequence>
<dbReference type="PANTHER" id="PTHR30600:SF9">
    <property type="entry name" value="BLR7738 PROTEIN"/>
    <property type="match status" value="1"/>
</dbReference>
<dbReference type="eggNOG" id="COG1858">
    <property type="taxonomic scope" value="Bacteria"/>
</dbReference>
<dbReference type="OrthoDB" id="417271at2"/>
<feature type="domain" description="Cytochrome c" evidence="6">
    <location>
        <begin position="316"/>
        <end position="491"/>
    </location>
</feature>
<evidence type="ECO:0000256" key="5">
    <source>
        <dbReference type="SAM" id="Phobius"/>
    </source>
</evidence>
<name>B7KBM9_GLOC7</name>
<dbReference type="Pfam" id="PF13442">
    <property type="entry name" value="Cytochrome_CBB3"/>
    <property type="match status" value="1"/>
</dbReference>
<dbReference type="GO" id="GO:0046872">
    <property type="term" value="F:metal ion binding"/>
    <property type="evidence" value="ECO:0007669"/>
    <property type="project" value="UniProtKB-KW"/>
</dbReference>
<evidence type="ECO:0000256" key="2">
    <source>
        <dbReference type="ARBA" id="ARBA00022723"/>
    </source>
</evidence>
<dbReference type="RefSeq" id="WP_015956590.1">
    <property type="nucleotide sequence ID" value="NC_011729.1"/>
</dbReference>
<dbReference type="KEGG" id="cyc:PCC7424_4645"/>